<dbReference type="EMBL" id="JYDV01000121">
    <property type="protein sequence ID" value="KRZ31251.1"/>
    <property type="molecule type" value="Genomic_DNA"/>
</dbReference>
<evidence type="ECO:0000313" key="3">
    <source>
        <dbReference type="Proteomes" id="UP000054632"/>
    </source>
</evidence>
<comment type="caution">
    <text evidence="2">The sequence shown here is derived from an EMBL/GenBank/DDBJ whole genome shotgun (WGS) entry which is preliminary data.</text>
</comment>
<protein>
    <submittedName>
        <fullName evidence="2">Uncharacterized protein</fullName>
    </submittedName>
</protein>
<dbReference type="EMBL" id="JYDR01000041">
    <property type="protein sequence ID" value="KRY72776.1"/>
    <property type="molecule type" value="Genomic_DNA"/>
</dbReference>
<dbReference type="AlphaFoldDB" id="A0A0V1J8E8"/>
<evidence type="ECO:0000313" key="4">
    <source>
        <dbReference type="Proteomes" id="UP000054826"/>
    </source>
</evidence>
<proteinExistence type="predicted"/>
<evidence type="ECO:0000313" key="1">
    <source>
        <dbReference type="EMBL" id="KRY72776.1"/>
    </source>
</evidence>
<evidence type="ECO:0000313" key="2">
    <source>
        <dbReference type="EMBL" id="KRZ31251.1"/>
    </source>
</evidence>
<reference evidence="3 4" key="1">
    <citation type="submission" date="2015-01" db="EMBL/GenBank/DDBJ databases">
        <title>Evolution of Trichinella species and genotypes.</title>
        <authorList>
            <person name="Korhonen P.K."/>
            <person name="Edoardo P."/>
            <person name="Giuseppe L.R."/>
            <person name="Gasser R.B."/>
        </authorList>
    </citation>
    <scope>NUCLEOTIDE SEQUENCE [LARGE SCALE GENOMIC DNA]</scope>
    <source>
        <strain evidence="1">ISS13</strain>
        <strain evidence="2">ISS176</strain>
    </source>
</reference>
<sequence length="93" mass="10918">MHMVRYGSLGFLTRGKFSPREKFLNFKRENRMNYSTLAFYWALLSIEMENFTIKIIKNALLEPNSLQTGSHVLTNCEKSARNDRLKTTVIQQE</sequence>
<name>A0A0V1J8E8_TRIPS</name>
<accession>A0A0V1J8E8</accession>
<dbReference type="Proteomes" id="UP000054632">
    <property type="component" value="Unassembled WGS sequence"/>
</dbReference>
<gene>
    <name evidence="1" type="ORF">T4A_9895</name>
    <name evidence="2" type="ORF">T4C_12770</name>
</gene>
<dbReference type="Proteomes" id="UP000054826">
    <property type="component" value="Unassembled WGS sequence"/>
</dbReference>
<organism evidence="2 4">
    <name type="scientific">Trichinella pseudospiralis</name>
    <name type="common">Parasitic roundworm</name>
    <dbReference type="NCBI Taxonomy" id="6337"/>
    <lineage>
        <taxon>Eukaryota</taxon>
        <taxon>Metazoa</taxon>
        <taxon>Ecdysozoa</taxon>
        <taxon>Nematoda</taxon>
        <taxon>Enoplea</taxon>
        <taxon>Dorylaimia</taxon>
        <taxon>Trichinellida</taxon>
        <taxon>Trichinellidae</taxon>
        <taxon>Trichinella</taxon>
    </lineage>
</organism>